<gene>
    <name evidence="1" type="ORF">MEUPH1_LOCUS5958</name>
</gene>
<proteinExistence type="predicted"/>
<sequence>MINLTLTILRNDIYFRILHAVPNTERAESVLFEDEHKKQNENDRCRTTCVLMTVLLEHQGKRERRDVKLLPHVR</sequence>
<accession>A0AAV0VYZ6</accession>
<dbReference type="AlphaFoldDB" id="A0AAV0VYZ6"/>
<organism evidence="1 2">
    <name type="scientific">Macrosiphum euphorbiae</name>
    <name type="common">potato aphid</name>
    <dbReference type="NCBI Taxonomy" id="13131"/>
    <lineage>
        <taxon>Eukaryota</taxon>
        <taxon>Metazoa</taxon>
        <taxon>Ecdysozoa</taxon>
        <taxon>Arthropoda</taxon>
        <taxon>Hexapoda</taxon>
        <taxon>Insecta</taxon>
        <taxon>Pterygota</taxon>
        <taxon>Neoptera</taxon>
        <taxon>Paraneoptera</taxon>
        <taxon>Hemiptera</taxon>
        <taxon>Sternorrhyncha</taxon>
        <taxon>Aphidomorpha</taxon>
        <taxon>Aphidoidea</taxon>
        <taxon>Aphididae</taxon>
        <taxon>Macrosiphini</taxon>
        <taxon>Macrosiphum</taxon>
    </lineage>
</organism>
<name>A0AAV0VYZ6_9HEMI</name>
<evidence type="ECO:0000313" key="2">
    <source>
        <dbReference type="Proteomes" id="UP001160148"/>
    </source>
</evidence>
<reference evidence="1 2" key="1">
    <citation type="submission" date="2023-01" db="EMBL/GenBank/DDBJ databases">
        <authorList>
            <person name="Whitehead M."/>
        </authorList>
    </citation>
    <scope>NUCLEOTIDE SEQUENCE [LARGE SCALE GENOMIC DNA]</scope>
</reference>
<dbReference type="Proteomes" id="UP001160148">
    <property type="component" value="Unassembled WGS sequence"/>
</dbReference>
<protein>
    <submittedName>
        <fullName evidence="1">Uncharacterized protein</fullName>
    </submittedName>
</protein>
<comment type="caution">
    <text evidence="1">The sequence shown here is derived from an EMBL/GenBank/DDBJ whole genome shotgun (WGS) entry which is preliminary data.</text>
</comment>
<keyword evidence="2" id="KW-1185">Reference proteome</keyword>
<dbReference type="EMBL" id="CARXXK010000001">
    <property type="protein sequence ID" value="CAI6349394.1"/>
    <property type="molecule type" value="Genomic_DNA"/>
</dbReference>
<evidence type="ECO:0000313" key="1">
    <source>
        <dbReference type="EMBL" id="CAI6349394.1"/>
    </source>
</evidence>